<proteinExistence type="predicted"/>
<accession>A0A0G9MXJ3</accession>
<evidence type="ECO:0000256" key="1">
    <source>
        <dbReference type="SAM" id="Phobius"/>
    </source>
</evidence>
<comment type="caution">
    <text evidence="2">The sequence shown here is derived from an EMBL/GenBank/DDBJ whole genome shotgun (WGS) entry which is preliminary data.</text>
</comment>
<reference evidence="2 3" key="1">
    <citation type="submission" date="2015-04" db="EMBL/GenBank/DDBJ databases">
        <title>The draft genome sequence of Erythrobacter luteus KA37.</title>
        <authorList>
            <person name="Zhuang L."/>
            <person name="Liu Y."/>
            <person name="Shao Z."/>
        </authorList>
    </citation>
    <scope>NUCLEOTIDE SEQUENCE [LARGE SCALE GENOMIC DNA]</scope>
    <source>
        <strain evidence="2 3">KA37</strain>
    </source>
</reference>
<organism evidence="2 3">
    <name type="scientific">Aurantiacibacter luteus</name>
    <dbReference type="NCBI Taxonomy" id="1581420"/>
    <lineage>
        <taxon>Bacteria</taxon>
        <taxon>Pseudomonadati</taxon>
        <taxon>Pseudomonadota</taxon>
        <taxon>Alphaproteobacteria</taxon>
        <taxon>Sphingomonadales</taxon>
        <taxon>Erythrobacteraceae</taxon>
        <taxon>Aurantiacibacter</taxon>
    </lineage>
</organism>
<keyword evidence="1" id="KW-1133">Transmembrane helix</keyword>
<gene>
    <name evidence="2" type="ORF">AAW00_03235</name>
</gene>
<dbReference type="STRING" id="1581420.AAW00_03235"/>
<keyword evidence="3" id="KW-1185">Reference proteome</keyword>
<dbReference type="PATRIC" id="fig|1581420.6.peg.655"/>
<sequence>MRAALISLPRPEEGEAEVPAIAGKSVAERQLLFAKACGCTAAIAFGGGASAAAVALRHAAEREDMRFQVISSAHALPGAIADDDSLMVFQPAMLPEARQALDLLRAEGERMLIVSAGPGTSAGFERIDLDRAWAGAMTIPGKWLGRLISLPEDAAPHAALLRIALQMRLPEARLDQSLLDDGRWMVVRDAASAQRREATWLRSHLGDTPPTAPSRWLAQRIVVRAGGWLMDRPFARPMLAVLSMGLLGGALAAAFNALPVVAFALTALAVPTIESFLALSRLAVAPFGAIGRLPWLRRIVDLTLLAIGVLAIEGEWQRALFPPLVLGTGLLLLDRDRVPTYAEPLRDQALVALLVAAVAALTTPEMAIMLAGVLVIGANLLPRGGEG</sequence>
<evidence type="ECO:0000313" key="2">
    <source>
        <dbReference type="EMBL" id="KLE35456.1"/>
    </source>
</evidence>
<keyword evidence="1" id="KW-0812">Transmembrane</keyword>
<dbReference type="EMBL" id="LBHB01000001">
    <property type="protein sequence ID" value="KLE35456.1"/>
    <property type="molecule type" value="Genomic_DNA"/>
</dbReference>
<protein>
    <submittedName>
        <fullName evidence="2">Uncharacterized protein</fullName>
    </submittedName>
</protein>
<dbReference type="OrthoDB" id="8477220at2"/>
<keyword evidence="1" id="KW-0472">Membrane</keyword>
<dbReference type="RefSeq" id="WP_047002857.1">
    <property type="nucleotide sequence ID" value="NZ_LBHB01000001.1"/>
</dbReference>
<name>A0A0G9MXJ3_9SPHN</name>
<feature type="transmembrane region" description="Helical" evidence="1">
    <location>
        <begin position="349"/>
        <end position="381"/>
    </location>
</feature>
<evidence type="ECO:0000313" key="3">
    <source>
        <dbReference type="Proteomes" id="UP000053464"/>
    </source>
</evidence>
<dbReference type="Proteomes" id="UP000053464">
    <property type="component" value="Unassembled WGS sequence"/>
</dbReference>
<dbReference type="AlphaFoldDB" id="A0A0G9MXJ3"/>